<evidence type="ECO:0000313" key="2">
    <source>
        <dbReference type="EMBL" id="GBM83135.1"/>
    </source>
</evidence>
<feature type="transmembrane region" description="Helical" evidence="1">
    <location>
        <begin position="88"/>
        <end position="106"/>
    </location>
</feature>
<accession>A0A4Y2IZK0</accession>
<evidence type="ECO:0000256" key="1">
    <source>
        <dbReference type="SAM" id="Phobius"/>
    </source>
</evidence>
<evidence type="ECO:0000313" key="3">
    <source>
        <dbReference type="Proteomes" id="UP000499080"/>
    </source>
</evidence>
<organism evidence="2 3">
    <name type="scientific">Araneus ventricosus</name>
    <name type="common">Orbweaver spider</name>
    <name type="synonym">Epeira ventricosa</name>
    <dbReference type="NCBI Taxonomy" id="182803"/>
    <lineage>
        <taxon>Eukaryota</taxon>
        <taxon>Metazoa</taxon>
        <taxon>Ecdysozoa</taxon>
        <taxon>Arthropoda</taxon>
        <taxon>Chelicerata</taxon>
        <taxon>Arachnida</taxon>
        <taxon>Araneae</taxon>
        <taxon>Araneomorphae</taxon>
        <taxon>Entelegynae</taxon>
        <taxon>Araneoidea</taxon>
        <taxon>Araneidae</taxon>
        <taxon>Araneus</taxon>
    </lineage>
</organism>
<sequence>MCFQRREFSDLNDPEFQGEIVTEIPIPILIQALEQYLANLLNMLHSTQPLGQNLANLEDMQDSTTTTDTIRSPRLFSMAFIKMKLKHLMRSHIVGLFWIIVFLLVLPEKTSMVFINPVQIIPSDIGCPDDTKCNIACQEDPLFNSKGSCVGPDKTLCSCGPPHNTTDLPIDTEATVCNDRECEWKCAEYRMPMTGKCTEGVCKCGYNVTVTGFQQTEILPSKYCFDPCCIPFPLSFVVECHDGKVLARKGMFNWPKQVADLIGAFSAVEGE</sequence>
<name>A0A4Y2IZK0_ARAVE</name>
<reference evidence="2 3" key="1">
    <citation type="journal article" date="2019" name="Sci. Rep.">
        <title>Orb-weaving spider Araneus ventricosus genome elucidates the spidroin gene catalogue.</title>
        <authorList>
            <person name="Kono N."/>
            <person name="Nakamura H."/>
            <person name="Ohtoshi R."/>
            <person name="Moran D.A.P."/>
            <person name="Shinohara A."/>
            <person name="Yoshida Y."/>
            <person name="Fujiwara M."/>
            <person name="Mori M."/>
            <person name="Tomita M."/>
            <person name="Arakawa K."/>
        </authorList>
    </citation>
    <scope>NUCLEOTIDE SEQUENCE [LARGE SCALE GENOMIC DNA]</scope>
</reference>
<keyword evidence="1" id="KW-1133">Transmembrane helix</keyword>
<keyword evidence="1" id="KW-0812">Transmembrane</keyword>
<protein>
    <submittedName>
        <fullName evidence="2">Uncharacterized protein</fullName>
    </submittedName>
</protein>
<dbReference type="Proteomes" id="UP000499080">
    <property type="component" value="Unassembled WGS sequence"/>
</dbReference>
<gene>
    <name evidence="2" type="ORF">AVEN_40101_1</name>
</gene>
<keyword evidence="1" id="KW-0472">Membrane</keyword>
<dbReference type="AlphaFoldDB" id="A0A4Y2IZK0"/>
<proteinExistence type="predicted"/>
<keyword evidence="3" id="KW-1185">Reference proteome</keyword>
<comment type="caution">
    <text evidence="2">The sequence shown here is derived from an EMBL/GenBank/DDBJ whole genome shotgun (WGS) entry which is preliminary data.</text>
</comment>
<dbReference type="EMBL" id="BGPR01003058">
    <property type="protein sequence ID" value="GBM83135.1"/>
    <property type="molecule type" value="Genomic_DNA"/>
</dbReference>